<proteinExistence type="predicted"/>
<dbReference type="PANTHER" id="PTHR43542">
    <property type="entry name" value="METHYLTRANSFERASE"/>
    <property type="match status" value="1"/>
</dbReference>
<dbReference type="PIRSF" id="PIRSF004553">
    <property type="entry name" value="CHP00095"/>
    <property type="match status" value="1"/>
</dbReference>
<evidence type="ECO:0000313" key="3">
    <source>
        <dbReference type="EMBL" id="TEB12092.1"/>
    </source>
</evidence>
<dbReference type="GO" id="GO:0052913">
    <property type="term" value="F:16S rRNA (guanine(966)-N(2))-methyltransferase activity"/>
    <property type="evidence" value="ECO:0007669"/>
    <property type="project" value="UniProtKB-EC"/>
</dbReference>
<evidence type="ECO:0000313" key="4">
    <source>
        <dbReference type="Proteomes" id="UP000297597"/>
    </source>
</evidence>
<dbReference type="CDD" id="cd02440">
    <property type="entry name" value="AdoMet_MTases"/>
    <property type="match status" value="1"/>
</dbReference>
<comment type="caution">
    <text evidence="3">The sequence shown here is derived from an EMBL/GenBank/DDBJ whole genome shotgun (WGS) entry which is preliminary data.</text>
</comment>
<dbReference type="PROSITE" id="PS00092">
    <property type="entry name" value="N6_MTASE"/>
    <property type="match status" value="1"/>
</dbReference>
<dbReference type="SUPFAM" id="SSF53335">
    <property type="entry name" value="S-adenosyl-L-methionine-dependent methyltransferases"/>
    <property type="match status" value="1"/>
</dbReference>
<name>A0A4Y7RTS8_9FIRM</name>
<dbReference type="GO" id="GO:0003676">
    <property type="term" value="F:nucleic acid binding"/>
    <property type="evidence" value="ECO:0007669"/>
    <property type="project" value="InterPro"/>
</dbReference>
<dbReference type="AlphaFoldDB" id="A0A4Y7RTS8"/>
<dbReference type="EC" id="2.1.1.171" evidence="3"/>
<dbReference type="Pfam" id="PF03602">
    <property type="entry name" value="Cons_hypoth95"/>
    <property type="match status" value="1"/>
</dbReference>
<protein>
    <submittedName>
        <fullName evidence="3">Ribosomal RNA small subunit methyltransferase D</fullName>
        <ecNumber evidence="3">2.1.1.171</ecNumber>
    </submittedName>
</protein>
<sequence>MAVRPTSDRVKEALFNITGSRIPGCFFLDLFAGTGSIGIEALSRGASSVVFIENNSRNIQVIRENLKSTGFTEKARLICQALPPALNALGREGLKFDLIFLDPPYLKDFETSTLAAVAANSLLKTEGRVIVESSKKCVLPGRVANLEMSRQEKYGDTLLSFYQINGSTGVKN</sequence>
<dbReference type="EMBL" id="QFFZ01000009">
    <property type="protein sequence ID" value="TEB12092.1"/>
    <property type="molecule type" value="Genomic_DNA"/>
</dbReference>
<dbReference type="NCBIfam" id="TIGR00095">
    <property type="entry name" value="16S rRNA (guanine(966)-N(2))-methyltransferase RsmD"/>
    <property type="match status" value="1"/>
</dbReference>
<keyword evidence="2 3" id="KW-0808">Transferase</keyword>
<dbReference type="PANTHER" id="PTHR43542:SF1">
    <property type="entry name" value="METHYLTRANSFERASE"/>
    <property type="match status" value="1"/>
</dbReference>
<dbReference type="InterPro" id="IPR029063">
    <property type="entry name" value="SAM-dependent_MTases_sf"/>
</dbReference>
<evidence type="ECO:0000256" key="1">
    <source>
        <dbReference type="ARBA" id="ARBA00022603"/>
    </source>
</evidence>
<keyword evidence="1 3" id="KW-0489">Methyltransferase</keyword>
<dbReference type="InterPro" id="IPR002052">
    <property type="entry name" value="DNA_methylase_N6_adenine_CS"/>
</dbReference>
<evidence type="ECO:0000256" key="2">
    <source>
        <dbReference type="ARBA" id="ARBA00022679"/>
    </source>
</evidence>
<dbReference type="InterPro" id="IPR004398">
    <property type="entry name" value="RNA_MeTrfase_RsmD"/>
</dbReference>
<accession>A0A4Y7RTS8</accession>
<organism evidence="3 4">
    <name type="scientific">Pelotomaculum propionicicum</name>
    <dbReference type="NCBI Taxonomy" id="258475"/>
    <lineage>
        <taxon>Bacteria</taxon>
        <taxon>Bacillati</taxon>
        <taxon>Bacillota</taxon>
        <taxon>Clostridia</taxon>
        <taxon>Eubacteriales</taxon>
        <taxon>Desulfotomaculaceae</taxon>
        <taxon>Pelotomaculum</taxon>
    </lineage>
</organism>
<keyword evidence="4" id="KW-1185">Reference proteome</keyword>
<dbReference type="Gene3D" id="3.40.50.150">
    <property type="entry name" value="Vaccinia Virus protein VP39"/>
    <property type="match status" value="1"/>
</dbReference>
<dbReference type="Proteomes" id="UP000297597">
    <property type="component" value="Unassembled WGS sequence"/>
</dbReference>
<gene>
    <name evidence="3" type="primary">rsmD</name>
    <name evidence="3" type="ORF">Pmgp_01248</name>
</gene>
<reference evidence="3 4" key="1">
    <citation type="journal article" date="2018" name="Environ. Microbiol.">
        <title>Novel energy conservation strategies and behaviour of Pelotomaculum schinkii driving syntrophic propionate catabolism.</title>
        <authorList>
            <person name="Hidalgo-Ahumada C.A.P."/>
            <person name="Nobu M.K."/>
            <person name="Narihiro T."/>
            <person name="Tamaki H."/>
            <person name="Liu W.T."/>
            <person name="Kamagata Y."/>
            <person name="Stams A.J.M."/>
            <person name="Imachi H."/>
            <person name="Sousa D.Z."/>
        </authorList>
    </citation>
    <scope>NUCLEOTIDE SEQUENCE [LARGE SCALE GENOMIC DNA]</scope>
    <source>
        <strain evidence="3 4">MGP</strain>
    </source>
</reference>